<sequence length="434" mass="49914">MSSPLFDNNEFDKQNPEMPPKTARRGAFTDNMRLPVHRWFRFSAGFSAEWAEDVIAAHVPPHGRALDPFAGSGTALIAGAQAQCVTDGFETHPLLNHLTATKMRPPSCEEQFRREAFNVLRLADNMRSQMILPHNKLLRKCYTDDVLYSLKSLKEAYERYTFSSESIANHVWWCITSILRETSGVGTAQWQYILPNHSKNNVYDPYYAFMNKVEIFHADMKIFKTKAEEYAGSIYNIDARKCEKMTDKQYNLVITSPPYPNNYDYADATRLELTFWGHVDRWADLHKKVRQCLIPSCAQHTSTEKMLLEPLLQHPVTSPIRSELTEVCTALQHEREKKGGRKTYHTMLAAYFRDLGRTFHALRPLVVDGGTLCLIIGDSAPYGIHAPVDKWLGELAQGAGFKEYTFEKVRDRNIKWKNRKHRVPLKEGILWIRG</sequence>
<protein>
    <recommendedName>
        <fullName evidence="2">site-specific DNA-methyltransferase (cytosine-N(4)-specific)</fullName>
        <ecNumber evidence="2">2.1.1.113</ecNumber>
    </recommendedName>
</protein>
<reference evidence="9 10" key="1">
    <citation type="submission" date="2016-10" db="EMBL/GenBank/DDBJ databases">
        <authorList>
            <person name="de Groot N.N."/>
        </authorList>
    </citation>
    <scope>NUCLEOTIDE SEQUENCE [LARGE SCALE GENOMIC DNA]</scope>
    <source>
        <strain evidence="9 10">DSM 25584</strain>
    </source>
</reference>
<feature type="region of interest" description="Disordered" evidence="8">
    <location>
        <begin position="1"/>
        <end position="26"/>
    </location>
</feature>
<gene>
    <name evidence="9" type="ORF">SAMN05216241_106118</name>
</gene>
<evidence type="ECO:0000256" key="4">
    <source>
        <dbReference type="ARBA" id="ARBA00022679"/>
    </source>
</evidence>
<keyword evidence="4" id="KW-0808">Transferase</keyword>
<keyword evidence="6" id="KW-0680">Restriction system</keyword>
<dbReference type="GO" id="GO:0009307">
    <property type="term" value="P:DNA restriction-modification system"/>
    <property type="evidence" value="ECO:0007669"/>
    <property type="project" value="UniProtKB-KW"/>
</dbReference>
<dbReference type="RefSeq" id="WP_218119172.1">
    <property type="nucleotide sequence ID" value="NZ_FNCE01000006.1"/>
</dbReference>
<evidence type="ECO:0000256" key="1">
    <source>
        <dbReference type="ARBA" id="ARBA00010203"/>
    </source>
</evidence>
<dbReference type="STRING" id="1082479.SAMN05216241_106118"/>
<dbReference type="InterPro" id="IPR029063">
    <property type="entry name" value="SAM-dependent_MTases_sf"/>
</dbReference>
<dbReference type="EC" id="2.1.1.113" evidence="2"/>
<name>A0A1G7S4K7_9PROT</name>
<dbReference type="SUPFAM" id="SSF53335">
    <property type="entry name" value="S-adenosyl-L-methionine-dependent methyltransferases"/>
    <property type="match status" value="2"/>
</dbReference>
<dbReference type="Gene3D" id="3.40.50.150">
    <property type="entry name" value="Vaccinia Virus protein VP39"/>
    <property type="match status" value="2"/>
</dbReference>
<accession>A0A1G7S4K7</accession>
<proteinExistence type="inferred from homology"/>
<dbReference type="InterPro" id="IPR017985">
    <property type="entry name" value="MeTrfase_CN4_CS"/>
</dbReference>
<evidence type="ECO:0000256" key="8">
    <source>
        <dbReference type="SAM" id="MobiDB-lite"/>
    </source>
</evidence>
<organism evidence="9 10">
    <name type="scientific">Limimonas halophila</name>
    <dbReference type="NCBI Taxonomy" id="1082479"/>
    <lineage>
        <taxon>Bacteria</taxon>
        <taxon>Pseudomonadati</taxon>
        <taxon>Pseudomonadota</taxon>
        <taxon>Alphaproteobacteria</taxon>
        <taxon>Rhodospirillales</taxon>
        <taxon>Rhodovibrionaceae</taxon>
        <taxon>Limimonas</taxon>
    </lineage>
</organism>
<keyword evidence="5" id="KW-0949">S-adenosyl-L-methionine</keyword>
<dbReference type="GO" id="GO:0003677">
    <property type="term" value="F:DNA binding"/>
    <property type="evidence" value="ECO:0007669"/>
    <property type="project" value="InterPro"/>
</dbReference>
<evidence type="ECO:0000313" key="10">
    <source>
        <dbReference type="Proteomes" id="UP000199415"/>
    </source>
</evidence>
<dbReference type="AlphaFoldDB" id="A0A1G7S4K7"/>
<keyword evidence="10" id="KW-1185">Reference proteome</keyword>
<evidence type="ECO:0000256" key="7">
    <source>
        <dbReference type="ARBA" id="ARBA00049120"/>
    </source>
</evidence>
<dbReference type="GO" id="GO:0015667">
    <property type="term" value="F:site-specific DNA-methyltransferase (cytosine-N4-specific) activity"/>
    <property type="evidence" value="ECO:0007669"/>
    <property type="project" value="UniProtKB-EC"/>
</dbReference>
<dbReference type="EMBL" id="FNCE01000006">
    <property type="protein sequence ID" value="SDG17946.1"/>
    <property type="molecule type" value="Genomic_DNA"/>
</dbReference>
<evidence type="ECO:0000256" key="5">
    <source>
        <dbReference type="ARBA" id="ARBA00022691"/>
    </source>
</evidence>
<dbReference type="PROSITE" id="PS00093">
    <property type="entry name" value="N4_MTASE"/>
    <property type="match status" value="1"/>
</dbReference>
<evidence type="ECO:0000256" key="2">
    <source>
        <dbReference type="ARBA" id="ARBA00012185"/>
    </source>
</evidence>
<evidence type="ECO:0000313" key="9">
    <source>
        <dbReference type="EMBL" id="SDG17946.1"/>
    </source>
</evidence>
<evidence type="ECO:0000256" key="6">
    <source>
        <dbReference type="ARBA" id="ARBA00022747"/>
    </source>
</evidence>
<comment type="similarity">
    <text evidence="1">Belongs to the N(4)/N(6)-methyltransferase family. N(4) subfamily.</text>
</comment>
<comment type="catalytic activity">
    <reaction evidence="7">
        <text>a 2'-deoxycytidine in DNA + S-adenosyl-L-methionine = an N(4)-methyl-2'-deoxycytidine in DNA + S-adenosyl-L-homocysteine + H(+)</text>
        <dbReference type="Rhea" id="RHEA:16857"/>
        <dbReference type="Rhea" id="RHEA-COMP:11369"/>
        <dbReference type="Rhea" id="RHEA-COMP:13674"/>
        <dbReference type="ChEBI" id="CHEBI:15378"/>
        <dbReference type="ChEBI" id="CHEBI:57856"/>
        <dbReference type="ChEBI" id="CHEBI:59789"/>
        <dbReference type="ChEBI" id="CHEBI:85452"/>
        <dbReference type="ChEBI" id="CHEBI:137933"/>
        <dbReference type="EC" id="2.1.1.113"/>
    </reaction>
</comment>
<evidence type="ECO:0000256" key="3">
    <source>
        <dbReference type="ARBA" id="ARBA00022603"/>
    </source>
</evidence>
<dbReference type="Proteomes" id="UP000199415">
    <property type="component" value="Unassembled WGS sequence"/>
</dbReference>
<keyword evidence="3" id="KW-0489">Methyltransferase</keyword>
<dbReference type="GO" id="GO:0032259">
    <property type="term" value="P:methylation"/>
    <property type="evidence" value="ECO:0007669"/>
    <property type="project" value="UniProtKB-KW"/>
</dbReference>